<evidence type="ECO:0000313" key="1">
    <source>
        <dbReference type="EMBL" id="SLM49637.1"/>
    </source>
</evidence>
<gene>
    <name evidence="1" type="ORF">NSJP_3470</name>
</gene>
<evidence type="ECO:0000313" key="2">
    <source>
        <dbReference type="Proteomes" id="UP000192042"/>
    </source>
</evidence>
<dbReference type="KEGG" id="nja:NSJP_3470"/>
<reference evidence="1 2" key="1">
    <citation type="submission" date="2017-03" db="EMBL/GenBank/DDBJ databases">
        <authorList>
            <person name="Afonso C.L."/>
            <person name="Miller P.J."/>
            <person name="Scott M.A."/>
            <person name="Spackman E."/>
            <person name="Goraichik I."/>
            <person name="Dimitrov K.M."/>
            <person name="Suarez D.L."/>
            <person name="Swayne D.E."/>
        </authorList>
    </citation>
    <scope>NUCLEOTIDE SEQUENCE [LARGE SCALE GENOMIC DNA]</scope>
    <source>
        <strain evidence="1">Genome sequencing of Nitrospira japonica strain NJ11</strain>
    </source>
</reference>
<organism evidence="1 2">
    <name type="scientific">Nitrospira japonica</name>
    <dbReference type="NCBI Taxonomy" id="1325564"/>
    <lineage>
        <taxon>Bacteria</taxon>
        <taxon>Pseudomonadati</taxon>
        <taxon>Nitrospirota</taxon>
        <taxon>Nitrospiria</taxon>
        <taxon>Nitrospirales</taxon>
        <taxon>Nitrospiraceae</taxon>
        <taxon>Nitrospira</taxon>
    </lineage>
</organism>
<dbReference type="EMBL" id="LT828648">
    <property type="protein sequence ID" value="SLM49637.1"/>
    <property type="molecule type" value="Genomic_DNA"/>
</dbReference>
<dbReference type="STRING" id="1325564.NSJP_3470"/>
<sequence>MMIVLPCPLHETGQYHTMRGQVSLRIGFEAGKDRRKPKGMGVARSGRLRYGTDPLRLTSRLLR</sequence>
<accession>A0A1W1I9C6</accession>
<proteinExistence type="predicted"/>
<keyword evidence="2" id="KW-1185">Reference proteome</keyword>
<protein>
    <submittedName>
        <fullName evidence="1">Uncharacterized protein</fullName>
    </submittedName>
</protein>
<dbReference type="Proteomes" id="UP000192042">
    <property type="component" value="Chromosome I"/>
</dbReference>
<name>A0A1W1I9C6_9BACT</name>
<dbReference type="AlphaFoldDB" id="A0A1W1I9C6"/>